<dbReference type="STRING" id="471855.Shel_02430"/>
<dbReference type="AlphaFoldDB" id="C7N1L9"/>
<name>C7N1L9_SLAHD</name>
<proteinExistence type="inferred from homology"/>
<keyword evidence="2" id="KW-0663">Pyridoxal phosphate</keyword>
<dbReference type="Gene3D" id="1.10.10.10">
    <property type="entry name" value="Winged helix-like DNA-binding domain superfamily/Winged helix DNA-binding domain"/>
    <property type="match status" value="1"/>
</dbReference>
<dbReference type="InterPro" id="IPR004839">
    <property type="entry name" value="Aminotransferase_I/II_large"/>
</dbReference>
<dbReference type="eggNOG" id="COG1167">
    <property type="taxonomic scope" value="Bacteria"/>
</dbReference>
<dbReference type="SUPFAM" id="SSF46785">
    <property type="entry name" value="Winged helix' DNA-binding domain"/>
    <property type="match status" value="1"/>
</dbReference>
<feature type="domain" description="HTH gntR-type" evidence="6">
    <location>
        <begin position="11"/>
        <end position="79"/>
    </location>
</feature>
<dbReference type="CDD" id="cd07377">
    <property type="entry name" value="WHTH_GntR"/>
    <property type="match status" value="1"/>
</dbReference>
<evidence type="ECO:0000256" key="2">
    <source>
        <dbReference type="ARBA" id="ARBA00022898"/>
    </source>
</evidence>
<reference evidence="7 8" key="1">
    <citation type="journal article" date="2009" name="Stand. Genomic Sci.">
        <title>Complete genome sequence of Slackia heliotrinireducens type strain (RHS 1).</title>
        <authorList>
            <person name="Pukall R."/>
            <person name="Lapidus A."/>
            <person name="Nolan M."/>
            <person name="Copeland A."/>
            <person name="Glavina Del Rio T."/>
            <person name="Lucas S."/>
            <person name="Chen F."/>
            <person name="Tice H."/>
            <person name="Cheng J.F."/>
            <person name="Chertkov O."/>
            <person name="Bruce D."/>
            <person name="Goodwin L."/>
            <person name="Kuske C."/>
            <person name="Brettin T."/>
            <person name="Detter J.C."/>
            <person name="Han C."/>
            <person name="Pitluck S."/>
            <person name="Pati A."/>
            <person name="Mavrommatis K."/>
            <person name="Ivanova N."/>
            <person name="Ovchinnikova G."/>
            <person name="Chen A."/>
            <person name="Palaniappan K."/>
            <person name="Schneider S."/>
            <person name="Rohde M."/>
            <person name="Chain P."/>
            <person name="D'haeseleer P."/>
            <person name="Goker M."/>
            <person name="Bristow J."/>
            <person name="Eisen J.A."/>
            <person name="Markowitz V."/>
            <person name="Kyrpides N.C."/>
            <person name="Klenk H.P."/>
            <person name="Hugenholtz P."/>
        </authorList>
    </citation>
    <scope>NUCLEOTIDE SEQUENCE [LARGE SCALE GENOMIC DNA]</scope>
    <source>
        <strain evidence="8">ATCC 29202 / DSM 20476 / NCTC 11029 / RHS 1</strain>
    </source>
</reference>
<dbReference type="EMBL" id="CP001684">
    <property type="protein sequence ID" value="ACV21311.1"/>
    <property type="molecule type" value="Genomic_DNA"/>
</dbReference>
<dbReference type="PANTHER" id="PTHR46577:SF1">
    <property type="entry name" value="HTH-TYPE TRANSCRIPTIONAL REGULATORY PROTEIN GABR"/>
    <property type="match status" value="1"/>
</dbReference>
<dbReference type="GO" id="GO:0003700">
    <property type="term" value="F:DNA-binding transcription factor activity"/>
    <property type="evidence" value="ECO:0007669"/>
    <property type="project" value="InterPro"/>
</dbReference>
<gene>
    <name evidence="7" type="ordered locus">Shel_02430</name>
</gene>
<dbReference type="Gene3D" id="3.40.640.10">
    <property type="entry name" value="Type I PLP-dependent aspartate aminotransferase-like (Major domain)"/>
    <property type="match status" value="1"/>
</dbReference>
<keyword evidence="3" id="KW-0805">Transcription regulation</keyword>
<protein>
    <submittedName>
        <fullName evidence="7">Transcriptional regulator with HTH domain and aminotransferase domain</fullName>
    </submittedName>
</protein>
<dbReference type="CDD" id="cd00609">
    <property type="entry name" value="AAT_like"/>
    <property type="match status" value="1"/>
</dbReference>
<dbReference type="GO" id="GO:0030170">
    <property type="term" value="F:pyridoxal phosphate binding"/>
    <property type="evidence" value="ECO:0007669"/>
    <property type="project" value="InterPro"/>
</dbReference>
<dbReference type="RefSeq" id="WP_012797421.1">
    <property type="nucleotide sequence ID" value="NC_013165.1"/>
</dbReference>
<dbReference type="Pfam" id="PF00155">
    <property type="entry name" value="Aminotran_1_2"/>
    <property type="match status" value="1"/>
</dbReference>
<keyword evidence="8" id="KW-1185">Reference proteome</keyword>
<dbReference type="GO" id="GO:0003677">
    <property type="term" value="F:DNA binding"/>
    <property type="evidence" value="ECO:0007669"/>
    <property type="project" value="UniProtKB-KW"/>
</dbReference>
<keyword evidence="7" id="KW-0032">Aminotransferase</keyword>
<dbReference type="PRINTS" id="PR00035">
    <property type="entry name" value="HTHGNTR"/>
</dbReference>
<dbReference type="SMART" id="SM00345">
    <property type="entry name" value="HTH_GNTR"/>
    <property type="match status" value="1"/>
</dbReference>
<evidence type="ECO:0000313" key="7">
    <source>
        <dbReference type="EMBL" id="ACV21311.1"/>
    </source>
</evidence>
<dbReference type="InterPro" id="IPR015424">
    <property type="entry name" value="PyrdxlP-dep_Trfase"/>
</dbReference>
<accession>C7N1L9</accession>
<dbReference type="Proteomes" id="UP000002026">
    <property type="component" value="Chromosome"/>
</dbReference>
<organism evidence="7 8">
    <name type="scientific">Slackia heliotrinireducens (strain ATCC 29202 / DSM 20476 / NCTC 11029 / RHS 1)</name>
    <name type="common">Peptococcus heliotrinreducens</name>
    <dbReference type="NCBI Taxonomy" id="471855"/>
    <lineage>
        <taxon>Bacteria</taxon>
        <taxon>Bacillati</taxon>
        <taxon>Actinomycetota</taxon>
        <taxon>Coriobacteriia</taxon>
        <taxon>Eggerthellales</taxon>
        <taxon>Eggerthellaceae</taxon>
        <taxon>Slackia</taxon>
    </lineage>
</organism>
<dbReference type="InterPro" id="IPR015421">
    <property type="entry name" value="PyrdxlP-dep_Trfase_major"/>
</dbReference>
<dbReference type="GO" id="GO:0008483">
    <property type="term" value="F:transaminase activity"/>
    <property type="evidence" value="ECO:0007669"/>
    <property type="project" value="UniProtKB-KW"/>
</dbReference>
<dbReference type="PANTHER" id="PTHR46577">
    <property type="entry name" value="HTH-TYPE TRANSCRIPTIONAL REGULATORY PROTEIN GABR"/>
    <property type="match status" value="1"/>
</dbReference>
<evidence type="ECO:0000256" key="1">
    <source>
        <dbReference type="ARBA" id="ARBA00005384"/>
    </source>
</evidence>
<dbReference type="InterPro" id="IPR051446">
    <property type="entry name" value="HTH_trans_reg/aminotransferase"/>
</dbReference>
<dbReference type="InterPro" id="IPR036390">
    <property type="entry name" value="WH_DNA-bd_sf"/>
</dbReference>
<dbReference type="PROSITE" id="PS50949">
    <property type="entry name" value="HTH_GNTR"/>
    <property type="match status" value="1"/>
</dbReference>
<evidence type="ECO:0000313" key="8">
    <source>
        <dbReference type="Proteomes" id="UP000002026"/>
    </source>
</evidence>
<evidence type="ECO:0000256" key="4">
    <source>
        <dbReference type="ARBA" id="ARBA00023125"/>
    </source>
</evidence>
<dbReference type="SUPFAM" id="SSF53383">
    <property type="entry name" value="PLP-dependent transferases"/>
    <property type="match status" value="1"/>
</dbReference>
<evidence type="ECO:0000256" key="3">
    <source>
        <dbReference type="ARBA" id="ARBA00023015"/>
    </source>
</evidence>
<keyword evidence="7" id="KW-0808">Transferase</keyword>
<dbReference type="HOGENOM" id="CLU_017584_0_1_11"/>
<dbReference type="InterPro" id="IPR036388">
    <property type="entry name" value="WH-like_DNA-bd_sf"/>
</dbReference>
<sequence>MMVSIDKSDAAPLYQQIYRQIAVAIEQGVITAGQKLPSLRGLAQELGVGRITVEKAYLQLAVEGYVTASERSGYVVNRLDTDYLQLPQPDNFTAVAEVVASCSGRGFAGEVTAGRAARYDFSYFDLQPGSFPKRDWARALTDALYSVSDMRMTGYPIDAQPTQLQVQIAAHLARTRGVRCAPEQVVVFPGTANALEGVLQLLPNAPRVFGMEEPGYDLALSVAQRQGLDVVPLATDGGAQAYLQAVEEHAPDVVFATPSHQFPTGFLMDLSTRIDLLRLSEALDFYVIEDDSCNEYRYGTGPVPSLQSLDAGNRVVYMGNFSKTFTPALRIAFAVLPPELLARLYRDGGLLIPSVNTHIQDALAMFMADGHLDRHVRRMVASNRERHDILLECLRRDLGDFARISGVNSGMHFYVELDTRMPQRELIERAARRDVRVYGTERFWFSRSAPSNALLIGFSSIRAEDIPTGVGELKRAWL</sequence>
<keyword evidence="5" id="KW-0804">Transcription</keyword>
<dbReference type="InterPro" id="IPR000524">
    <property type="entry name" value="Tscrpt_reg_HTH_GntR"/>
</dbReference>
<keyword evidence="4" id="KW-0238">DNA-binding</keyword>
<dbReference type="Pfam" id="PF00392">
    <property type="entry name" value="GntR"/>
    <property type="match status" value="1"/>
</dbReference>
<dbReference type="KEGG" id="shi:Shel_02430"/>
<comment type="similarity">
    <text evidence="1">In the C-terminal section; belongs to the class-I pyridoxal-phosphate-dependent aminotransferase family.</text>
</comment>
<evidence type="ECO:0000259" key="6">
    <source>
        <dbReference type="PROSITE" id="PS50949"/>
    </source>
</evidence>
<evidence type="ECO:0000256" key="5">
    <source>
        <dbReference type="ARBA" id="ARBA00023163"/>
    </source>
</evidence>